<keyword evidence="3" id="KW-0804">Transcription</keyword>
<dbReference type="Gene3D" id="1.10.357.10">
    <property type="entry name" value="Tetracycline Repressor, domain 2"/>
    <property type="match status" value="1"/>
</dbReference>
<feature type="domain" description="HTH tetR-type" evidence="5">
    <location>
        <begin position="1"/>
        <end position="55"/>
    </location>
</feature>
<organism evidence="6 7">
    <name type="scientific">Psychromicrobium silvestre</name>
    <dbReference type="NCBI Taxonomy" id="1645614"/>
    <lineage>
        <taxon>Bacteria</taxon>
        <taxon>Bacillati</taxon>
        <taxon>Actinomycetota</taxon>
        <taxon>Actinomycetes</taxon>
        <taxon>Micrococcales</taxon>
        <taxon>Micrococcaceae</taxon>
        <taxon>Psychromicrobium</taxon>
    </lineage>
</organism>
<comment type="caution">
    <text evidence="6">The sequence shown here is derived from an EMBL/GenBank/DDBJ whole genome shotgun (WGS) entry which is preliminary data.</text>
</comment>
<dbReference type="Pfam" id="PF21993">
    <property type="entry name" value="TetR_C_13_2"/>
    <property type="match status" value="1"/>
</dbReference>
<keyword evidence="2 4" id="KW-0238">DNA-binding</keyword>
<dbReference type="PANTHER" id="PTHR47506">
    <property type="entry name" value="TRANSCRIPTIONAL REGULATORY PROTEIN"/>
    <property type="match status" value="1"/>
</dbReference>
<dbReference type="AlphaFoldDB" id="A0A7Y9S4S9"/>
<dbReference type="RefSeq" id="WP_218846930.1">
    <property type="nucleotide sequence ID" value="NZ_JACBYQ010000001.1"/>
</dbReference>
<reference evidence="6 7" key="1">
    <citation type="submission" date="2020-07" db="EMBL/GenBank/DDBJ databases">
        <title>Sequencing the genomes of 1000 actinobacteria strains.</title>
        <authorList>
            <person name="Klenk H.-P."/>
        </authorList>
    </citation>
    <scope>NUCLEOTIDE SEQUENCE [LARGE SCALE GENOMIC DNA]</scope>
    <source>
        <strain evidence="6 7">DSM 102047</strain>
    </source>
</reference>
<dbReference type="GO" id="GO:0003677">
    <property type="term" value="F:DNA binding"/>
    <property type="evidence" value="ECO:0007669"/>
    <property type="project" value="UniProtKB-UniRule"/>
</dbReference>
<name>A0A7Y9S4S9_9MICC</name>
<evidence type="ECO:0000256" key="2">
    <source>
        <dbReference type="ARBA" id="ARBA00023125"/>
    </source>
</evidence>
<evidence type="ECO:0000313" key="7">
    <source>
        <dbReference type="Proteomes" id="UP000521748"/>
    </source>
</evidence>
<keyword evidence="1" id="KW-0805">Transcription regulation</keyword>
<gene>
    <name evidence="6" type="ORF">FHU41_000785</name>
</gene>
<dbReference type="PANTHER" id="PTHR47506:SF3">
    <property type="entry name" value="HTH-TYPE TRANSCRIPTIONAL REGULATOR LMRA"/>
    <property type="match status" value="1"/>
</dbReference>
<dbReference type="Proteomes" id="UP000521748">
    <property type="component" value="Unassembled WGS sequence"/>
</dbReference>
<dbReference type="SUPFAM" id="SSF46689">
    <property type="entry name" value="Homeodomain-like"/>
    <property type="match status" value="1"/>
</dbReference>
<protein>
    <submittedName>
        <fullName evidence="6">AcrR family transcriptional regulator</fullName>
    </submittedName>
</protein>
<dbReference type="InterPro" id="IPR054156">
    <property type="entry name" value="YxaF_TetR_C"/>
</dbReference>
<keyword evidence="7" id="KW-1185">Reference proteome</keyword>
<evidence type="ECO:0000259" key="5">
    <source>
        <dbReference type="PROSITE" id="PS50977"/>
    </source>
</evidence>
<dbReference type="PRINTS" id="PR00455">
    <property type="entry name" value="HTHTETR"/>
</dbReference>
<dbReference type="PROSITE" id="PS50977">
    <property type="entry name" value="HTH_TETR_2"/>
    <property type="match status" value="1"/>
</dbReference>
<feature type="DNA-binding region" description="H-T-H motif" evidence="4">
    <location>
        <begin position="18"/>
        <end position="37"/>
    </location>
</feature>
<dbReference type="Pfam" id="PF00440">
    <property type="entry name" value="TetR_N"/>
    <property type="match status" value="1"/>
</dbReference>
<dbReference type="SUPFAM" id="SSF48498">
    <property type="entry name" value="Tetracyclin repressor-like, C-terminal domain"/>
    <property type="match status" value="1"/>
</dbReference>
<evidence type="ECO:0000313" key="6">
    <source>
        <dbReference type="EMBL" id="NYE94564.1"/>
    </source>
</evidence>
<dbReference type="EMBL" id="JACBYQ010000001">
    <property type="protein sequence ID" value="NYE94564.1"/>
    <property type="molecule type" value="Genomic_DNA"/>
</dbReference>
<evidence type="ECO:0000256" key="1">
    <source>
        <dbReference type="ARBA" id="ARBA00023015"/>
    </source>
</evidence>
<dbReference type="InterPro" id="IPR009057">
    <property type="entry name" value="Homeodomain-like_sf"/>
</dbReference>
<evidence type="ECO:0000256" key="3">
    <source>
        <dbReference type="ARBA" id="ARBA00023163"/>
    </source>
</evidence>
<sequence>MIDAAGRLLAERGLQETSFSHVVELSGAPRGSIYHHFPEGKNQLVAEALAGAGARAMQLMEQARGESAGVITQRFVEIWSAVLVRSKLSAGCSVLAVAVAADSAELLNRAAEVFRAWRGFLAEMLRQSGVPELEATRFATQLIASIEGAVVLSRAERTMEPFELVVAELLYRAQELSEAAVQEAS</sequence>
<accession>A0A7Y9S4S9</accession>
<proteinExistence type="predicted"/>
<dbReference type="InterPro" id="IPR036271">
    <property type="entry name" value="Tet_transcr_reg_TetR-rel_C_sf"/>
</dbReference>
<evidence type="ECO:0000256" key="4">
    <source>
        <dbReference type="PROSITE-ProRule" id="PRU00335"/>
    </source>
</evidence>
<dbReference type="InterPro" id="IPR001647">
    <property type="entry name" value="HTH_TetR"/>
</dbReference>